<dbReference type="InParanoid" id="A0A5N4A882"/>
<evidence type="ECO:0000313" key="2">
    <source>
        <dbReference type="Proteomes" id="UP000327044"/>
    </source>
</evidence>
<protein>
    <submittedName>
        <fullName evidence="1">Uncharacterized protein</fullName>
    </submittedName>
</protein>
<keyword evidence="2" id="KW-1185">Reference proteome</keyword>
<reference evidence="1 2" key="1">
    <citation type="journal article" date="2018" name="Elife">
        <title>Firefly genomes illuminate parallel origins of bioluminescence in beetles.</title>
        <authorList>
            <person name="Fallon T.R."/>
            <person name="Lower S.E."/>
            <person name="Chang C.H."/>
            <person name="Bessho-Uehara M."/>
            <person name="Martin G.J."/>
            <person name="Bewick A.J."/>
            <person name="Behringer M."/>
            <person name="Debat H.J."/>
            <person name="Wong I."/>
            <person name="Day J.C."/>
            <person name="Suvorov A."/>
            <person name="Silva C.J."/>
            <person name="Stanger-Hall K.F."/>
            <person name="Hall D.W."/>
            <person name="Schmitz R.J."/>
            <person name="Nelson D.R."/>
            <person name="Lewis S.M."/>
            <person name="Shigenobu S."/>
            <person name="Bybee S.M."/>
            <person name="Larracuente A.M."/>
            <person name="Oba Y."/>
            <person name="Weng J.K."/>
        </authorList>
    </citation>
    <scope>NUCLEOTIDE SEQUENCE [LARGE SCALE GENOMIC DNA]</scope>
    <source>
        <strain evidence="1">1611_PpyrPB1</strain>
        <tissue evidence="1">Whole body</tissue>
    </source>
</reference>
<name>A0A5N4A882_PHOPY</name>
<gene>
    <name evidence="1" type="ORF">PPYR_13153</name>
</gene>
<dbReference type="AlphaFoldDB" id="A0A5N4A882"/>
<evidence type="ECO:0000313" key="1">
    <source>
        <dbReference type="EMBL" id="KAB0793533.1"/>
    </source>
</evidence>
<organism evidence="1 2">
    <name type="scientific">Photinus pyralis</name>
    <name type="common">Common eastern firefly</name>
    <name type="synonym">Lampyris pyralis</name>
    <dbReference type="NCBI Taxonomy" id="7054"/>
    <lineage>
        <taxon>Eukaryota</taxon>
        <taxon>Metazoa</taxon>
        <taxon>Ecdysozoa</taxon>
        <taxon>Arthropoda</taxon>
        <taxon>Hexapoda</taxon>
        <taxon>Insecta</taxon>
        <taxon>Pterygota</taxon>
        <taxon>Neoptera</taxon>
        <taxon>Endopterygota</taxon>
        <taxon>Coleoptera</taxon>
        <taxon>Polyphaga</taxon>
        <taxon>Elateriformia</taxon>
        <taxon>Elateroidea</taxon>
        <taxon>Lampyridae</taxon>
        <taxon>Lampyrinae</taxon>
        <taxon>Photinus</taxon>
    </lineage>
</organism>
<dbReference type="EMBL" id="VVIM01000009">
    <property type="protein sequence ID" value="KAB0793533.1"/>
    <property type="molecule type" value="Genomic_DNA"/>
</dbReference>
<accession>A0A5N4A882</accession>
<dbReference type="InterPro" id="IPR021109">
    <property type="entry name" value="Peptidase_aspartic_dom_sf"/>
</dbReference>
<proteinExistence type="predicted"/>
<dbReference type="Gene3D" id="2.40.70.10">
    <property type="entry name" value="Acid Proteases"/>
    <property type="match status" value="1"/>
</dbReference>
<comment type="caution">
    <text evidence="1">The sequence shown here is derived from an EMBL/GenBank/DDBJ whole genome shotgun (WGS) entry which is preliminary data.</text>
</comment>
<dbReference type="Proteomes" id="UP000327044">
    <property type="component" value="Unassembled WGS sequence"/>
</dbReference>
<sequence length="120" mass="13318">MDQIRPNVLVPPDVIIAMKRATLIWSKCPKPRLECSNCKLLGHESKPTTYAKIICPMSPQECYFVDGEINDKPIRAYVDRSCSIVTIRRKDAMGLQLKSQPITKAIKGCAGGVTQSLQSL</sequence>